<dbReference type="AlphaFoldDB" id="A0A069ARR0"/>
<dbReference type="InterPro" id="IPR016032">
    <property type="entry name" value="Sig_transdc_resp-reg_C-effctor"/>
</dbReference>
<dbReference type="Pfam" id="PF00486">
    <property type="entry name" value="Trans_reg_C"/>
    <property type="match status" value="1"/>
</dbReference>
<feature type="domain" description="Response regulatory" evidence="10">
    <location>
        <begin position="2"/>
        <end position="115"/>
    </location>
</feature>
<gene>
    <name evidence="13" type="primary">ycbL</name>
    <name evidence="14" type="ORF">BN1095_490002</name>
    <name evidence="12" type="ORF">BN1096_240012</name>
    <name evidence="13" type="ORF">BN1097_230012</name>
</gene>
<dbReference type="GO" id="GO:0005829">
    <property type="term" value="C:cytosol"/>
    <property type="evidence" value="ECO:0007669"/>
    <property type="project" value="TreeGrafter"/>
</dbReference>
<keyword evidence="6" id="KW-0804">Transcription</keyword>
<dbReference type="CDD" id="cd00383">
    <property type="entry name" value="trans_reg_C"/>
    <property type="match status" value="1"/>
</dbReference>
<evidence type="ECO:0000256" key="1">
    <source>
        <dbReference type="ARBA" id="ARBA00018672"/>
    </source>
</evidence>
<protein>
    <recommendedName>
        <fullName evidence="1">Stage 0 sporulation protein A homolog</fullName>
    </recommendedName>
</protein>
<dbReference type="FunFam" id="1.10.10.10:FF:000018">
    <property type="entry name" value="DNA-binding response regulator ResD"/>
    <property type="match status" value="1"/>
</dbReference>
<dbReference type="Gene3D" id="6.10.250.690">
    <property type="match status" value="1"/>
</dbReference>
<feature type="modified residue" description="4-aspartylphosphate" evidence="8">
    <location>
        <position position="51"/>
    </location>
</feature>
<evidence type="ECO:0000256" key="6">
    <source>
        <dbReference type="ARBA" id="ARBA00023163"/>
    </source>
</evidence>
<evidence type="ECO:0000256" key="7">
    <source>
        <dbReference type="ARBA" id="ARBA00024867"/>
    </source>
</evidence>
<dbReference type="EMBL" id="LK932474">
    <property type="protein sequence ID" value="CDS83819.1"/>
    <property type="molecule type" value="Genomic_DNA"/>
</dbReference>
<dbReference type="InterPro" id="IPR001867">
    <property type="entry name" value="OmpR/PhoB-type_DNA-bd"/>
</dbReference>
<comment type="function">
    <text evidence="7">May play the central regulatory role in sporulation. It may be an element of the effector pathway responsible for the activation of sporulation genes in response to nutritional stress. Spo0A may act in concert with spo0H (a sigma factor) to control the expression of some genes that are critical to the sporulation process.</text>
</comment>
<dbReference type="GO" id="GO:0000156">
    <property type="term" value="F:phosphorelay response regulator activity"/>
    <property type="evidence" value="ECO:0007669"/>
    <property type="project" value="TreeGrafter"/>
</dbReference>
<dbReference type="PANTHER" id="PTHR48111:SF26">
    <property type="entry name" value="STAGE 0 SPORULATION PROTEIN A HOMOLOG"/>
    <property type="match status" value="1"/>
</dbReference>
<dbReference type="EMBL" id="LK932358">
    <property type="protein sequence ID" value="CDS83924.1"/>
    <property type="molecule type" value="Genomic_DNA"/>
</dbReference>
<reference evidence="14" key="1">
    <citation type="submission" date="2014-07" db="EMBL/GenBank/DDBJ databases">
        <authorList>
            <person name="Monot Marc"/>
        </authorList>
    </citation>
    <scope>NUCLEOTIDE SEQUENCE</scope>
    <source>
        <strain evidence="14">7032989</strain>
        <strain evidence="13">7032994</strain>
    </source>
</reference>
<dbReference type="PANTHER" id="PTHR48111">
    <property type="entry name" value="REGULATOR OF RPOS"/>
    <property type="match status" value="1"/>
</dbReference>
<evidence type="ECO:0000259" key="10">
    <source>
        <dbReference type="PROSITE" id="PS50110"/>
    </source>
</evidence>
<dbReference type="SMART" id="SM00862">
    <property type="entry name" value="Trans_reg_C"/>
    <property type="match status" value="1"/>
</dbReference>
<dbReference type="InterPro" id="IPR011006">
    <property type="entry name" value="CheY-like_superfamily"/>
</dbReference>
<dbReference type="GO" id="GO:0032993">
    <property type="term" value="C:protein-DNA complex"/>
    <property type="evidence" value="ECO:0007669"/>
    <property type="project" value="TreeGrafter"/>
</dbReference>
<accession>A0A069ARR0</accession>
<dbReference type="Gene3D" id="1.10.10.10">
    <property type="entry name" value="Winged helix-like DNA-binding domain superfamily/Winged helix DNA-binding domain"/>
    <property type="match status" value="1"/>
</dbReference>
<dbReference type="SMART" id="SM00448">
    <property type="entry name" value="REC"/>
    <property type="match status" value="1"/>
</dbReference>
<feature type="domain" description="OmpR/PhoB-type" evidence="11">
    <location>
        <begin position="129"/>
        <end position="228"/>
    </location>
</feature>
<feature type="DNA-binding region" description="OmpR/PhoB-type" evidence="9">
    <location>
        <begin position="129"/>
        <end position="228"/>
    </location>
</feature>
<dbReference type="Pfam" id="PF00072">
    <property type="entry name" value="Response_reg"/>
    <property type="match status" value="1"/>
</dbReference>
<organism evidence="14">
    <name type="scientific">Clostridioides difficile</name>
    <name type="common">Peptoclostridium difficile</name>
    <dbReference type="NCBI Taxonomy" id="1496"/>
    <lineage>
        <taxon>Bacteria</taxon>
        <taxon>Bacillati</taxon>
        <taxon>Bacillota</taxon>
        <taxon>Clostridia</taxon>
        <taxon>Peptostreptococcales</taxon>
        <taxon>Peptostreptococcaceae</taxon>
        <taxon>Clostridioides</taxon>
    </lineage>
</organism>
<evidence type="ECO:0000256" key="9">
    <source>
        <dbReference type="PROSITE-ProRule" id="PRU01091"/>
    </source>
</evidence>
<dbReference type="EMBL" id="LK933171">
    <property type="protein sequence ID" value="CDT46309.1"/>
    <property type="molecule type" value="Genomic_DNA"/>
</dbReference>
<dbReference type="RefSeq" id="WP_021360228.1">
    <property type="nucleotide sequence ID" value="NZ_BBYB01000015.1"/>
</dbReference>
<evidence type="ECO:0000313" key="13">
    <source>
        <dbReference type="EMBL" id="CDS83924.1"/>
    </source>
</evidence>
<dbReference type="GO" id="GO:0006355">
    <property type="term" value="P:regulation of DNA-templated transcription"/>
    <property type="evidence" value="ECO:0007669"/>
    <property type="project" value="InterPro"/>
</dbReference>
<dbReference type="SUPFAM" id="SSF46894">
    <property type="entry name" value="C-terminal effector domain of the bipartite response regulators"/>
    <property type="match status" value="1"/>
</dbReference>
<dbReference type="Gene3D" id="3.40.50.2300">
    <property type="match status" value="1"/>
</dbReference>
<dbReference type="CDD" id="cd17574">
    <property type="entry name" value="REC_OmpR"/>
    <property type="match status" value="1"/>
</dbReference>
<sequence length="229" mass="26328">MDILLVEDDKNIREMVYDFLISENYSVKTAIDGNTAIEIFKNYSFDIILLDLMLPKSSGFEVLKYIRSVSVVPVIITTAKDSDTDKMLGLNLGADDYITKPFSIVELLARIKANIRRATVYSSSRNSQDMVIQYKDLIINISKYVVSKNGIDLNLTHTEFEIVKLLATNQGRAFSKEQLYNTIWKEPYYGNENVLNTHINRLRNKLSDGIEKNNYIKTLWGIGYKMEEE</sequence>
<evidence type="ECO:0000313" key="12">
    <source>
        <dbReference type="EMBL" id="CDS83819.1"/>
    </source>
</evidence>
<evidence type="ECO:0000259" key="11">
    <source>
        <dbReference type="PROSITE" id="PS51755"/>
    </source>
</evidence>
<dbReference type="PROSITE" id="PS51755">
    <property type="entry name" value="OMPR_PHOB"/>
    <property type="match status" value="1"/>
</dbReference>
<dbReference type="SUPFAM" id="SSF52172">
    <property type="entry name" value="CheY-like"/>
    <property type="match status" value="1"/>
</dbReference>
<evidence type="ECO:0000256" key="5">
    <source>
        <dbReference type="ARBA" id="ARBA00023125"/>
    </source>
</evidence>
<proteinExistence type="predicted"/>
<keyword evidence="5 9" id="KW-0238">DNA-binding</keyword>
<evidence type="ECO:0000256" key="2">
    <source>
        <dbReference type="ARBA" id="ARBA00022553"/>
    </source>
</evidence>
<evidence type="ECO:0000256" key="3">
    <source>
        <dbReference type="ARBA" id="ARBA00023012"/>
    </source>
</evidence>
<evidence type="ECO:0000313" key="14">
    <source>
        <dbReference type="EMBL" id="CDT46309.1"/>
    </source>
</evidence>
<dbReference type="InterPro" id="IPR039420">
    <property type="entry name" value="WalR-like"/>
</dbReference>
<dbReference type="GO" id="GO:0000976">
    <property type="term" value="F:transcription cis-regulatory region binding"/>
    <property type="evidence" value="ECO:0007669"/>
    <property type="project" value="TreeGrafter"/>
</dbReference>
<keyword evidence="2 8" id="KW-0597">Phosphoprotein</keyword>
<dbReference type="InterPro" id="IPR001789">
    <property type="entry name" value="Sig_transdc_resp-reg_receiver"/>
</dbReference>
<evidence type="ECO:0000256" key="8">
    <source>
        <dbReference type="PROSITE-ProRule" id="PRU00169"/>
    </source>
</evidence>
<dbReference type="FunFam" id="3.40.50.2300:FF:000001">
    <property type="entry name" value="DNA-binding response regulator PhoB"/>
    <property type="match status" value="1"/>
</dbReference>
<dbReference type="PROSITE" id="PS50110">
    <property type="entry name" value="RESPONSE_REGULATORY"/>
    <property type="match status" value="1"/>
</dbReference>
<dbReference type="InterPro" id="IPR036388">
    <property type="entry name" value="WH-like_DNA-bd_sf"/>
</dbReference>
<name>A0A069ARR0_CLODI</name>
<keyword evidence="3" id="KW-0902">Two-component regulatory system</keyword>
<keyword evidence="4" id="KW-0805">Transcription regulation</keyword>
<evidence type="ECO:0000256" key="4">
    <source>
        <dbReference type="ARBA" id="ARBA00023015"/>
    </source>
</evidence>